<keyword evidence="5" id="KW-1185">Reference proteome</keyword>
<evidence type="ECO:0000256" key="1">
    <source>
        <dbReference type="SAM" id="MobiDB-lite"/>
    </source>
</evidence>
<accession>A0A7S4E4K1</accession>
<feature type="region of interest" description="Disordered" evidence="1">
    <location>
        <begin position="1"/>
        <end position="25"/>
    </location>
</feature>
<evidence type="ECO:0000256" key="2">
    <source>
        <dbReference type="SAM" id="Phobius"/>
    </source>
</evidence>
<dbReference type="EMBL" id="HBIW01006261">
    <property type="protein sequence ID" value="CAE0689761.1"/>
    <property type="molecule type" value="Transcribed_RNA"/>
</dbReference>
<reference evidence="4" key="2">
    <citation type="submission" date="2021-11" db="EMBL/GenBank/DDBJ databases">
        <authorList>
            <consortium name="Genoscope - CEA"/>
            <person name="William W."/>
        </authorList>
    </citation>
    <scope>NUCLEOTIDE SEQUENCE</scope>
</reference>
<reference evidence="3" key="1">
    <citation type="submission" date="2021-01" db="EMBL/GenBank/DDBJ databases">
        <authorList>
            <person name="Corre E."/>
            <person name="Pelletier E."/>
            <person name="Niang G."/>
            <person name="Scheremetjew M."/>
            <person name="Finn R."/>
            <person name="Kale V."/>
            <person name="Holt S."/>
            <person name="Cochrane G."/>
            <person name="Meng A."/>
            <person name="Brown T."/>
            <person name="Cohen L."/>
        </authorList>
    </citation>
    <scope>NUCLEOTIDE SEQUENCE</scope>
    <source>
        <strain evidence="3">CCMP1756</strain>
    </source>
</reference>
<dbReference type="Proteomes" id="UP000789595">
    <property type="component" value="Unassembled WGS sequence"/>
</dbReference>
<evidence type="ECO:0000313" key="3">
    <source>
        <dbReference type="EMBL" id="CAE0689761.1"/>
    </source>
</evidence>
<evidence type="ECO:0008006" key="6">
    <source>
        <dbReference type="Google" id="ProtNLM"/>
    </source>
</evidence>
<evidence type="ECO:0000313" key="4">
    <source>
        <dbReference type="EMBL" id="CAH0374319.1"/>
    </source>
</evidence>
<feature type="transmembrane region" description="Helical" evidence="2">
    <location>
        <begin position="63"/>
        <end position="81"/>
    </location>
</feature>
<protein>
    <recommendedName>
        <fullName evidence="6">Transmembrane protein</fullName>
    </recommendedName>
</protein>
<evidence type="ECO:0000313" key="5">
    <source>
        <dbReference type="Proteomes" id="UP000789595"/>
    </source>
</evidence>
<keyword evidence="2" id="KW-0812">Transmembrane</keyword>
<organism evidence="3">
    <name type="scientific">Pelagomonas calceolata</name>
    <dbReference type="NCBI Taxonomy" id="35677"/>
    <lineage>
        <taxon>Eukaryota</taxon>
        <taxon>Sar</taxon>
        <taxon>Stramenopiles</taxon>
        <taxon>Ochrophyta</taxon>
        <taxon>Pelagophyceae</taxon>
        <taxon>Pelagomonadales</taxon>
        <taxon>Pelagomonadaceae</taxon>
        <taxon>Pelagomonas</taxon>
    </lineage>
</organism>
<gene>
    <name evidence="3" type="ORF">PCAL00307_LOCUS5196</name>
    <name evidence="4" type="ORF">PECAL_4P15920</name>
</gene>
<feature type="region of interest" description="Disordered" evidence="1">
    <location>
        <begin position="82"/>
        <end position="202"/>
    </location>
</feature>
<sequence length="202" mass="23143">MHRRTPSDDEMLSGGGLHARHPSWSGLPTDYGVDLEEACCRNRARSHSHDVSHDPRLRRRRQVAALALALFGFAGLTATRMERRPEPMRRRLRREDDVRNPFADDHQTDDAPAEEEPPTGYESLLHADFGPDHNATGSPKPRSKAQRQRDERKRAAAEKRRLLEITEAFEQRRKDRLEQRTRAKAEKAARFGREVVHSGTSV</sequence>
<dbReference type="AlphaFoldDB" id="A0A7S4E4K1"/>
<name>A0A7S4E4K1_9STRA</name>
<feature type="compositionally biased region" description="Basic and acidic residues" evidence="1">
    <location>
        <begin position="82"/>
        <end position="109"/>
    </location>
</feature>
<keyword evidence="2" id="KW-1133">Transmembrane helix</keyword>
<feature type="compositionally biased region" description="Basic and acidic residues" evidence="1">
    <location>
        <begin position="147"/>
        <end position="196"/>
    </location>
</feature>
<keyword evidence="2" id="KW-0472">Membrane</keyword>
<proteinExistence type="predicted"/>
<dbReference type="EMBL" id="CAKKNE010000004">
    <property type="protein sequence ID" value="CAH0374319.1"/>
    <property type="molecule type" value="Genomic_DNA"/>
</dbReference>